<dbReference type="RefSeq" id="WP_034772351.1">
    <property type="nucleotide sequence ID" value="NZ_CCRF01000081.1"/>
</dbReference>
<keyword evidence="2" id="KW-1185">Reference proteome</keyword>
<evidence type="ECO:0000313" key="1">
    <source>
        <dbReference type="EMBL" id="CEE02651.1"/>
    </source>
</evidence>
<organism evidence="1 2">
    <name type="scientific">Caldibacillus thermoamylovorans</name>
    <dbReference type="NCBI Taxonomy" id="35841"/>
    <lineage>
        <taxon>Bacteria</taxon>
        <taxon>Bacillati</taxon>
        <taxon>Bacillota</taxon>
        <taxon>Bacilli</taxon>
        <taxon>Bacillales</taxon>
        <taxon>Bacillaceae</taxon>
        <taxon>Caldibacillus</taxon>
    </lineage>
</organism>
<accession>A0A090IX21</accession>
<reference evidence="1 2" key="1">
    <citation type="submission" date="2014-07" db="EMBL/GenBank/DDBJ databases">
        <authorList>
            <person name="Wibberg Daniel"/>
        </authorList>
    </citation>
    <scope>NUCLEOTIDE SEQUENCE [LARGE SCALE GENOMIC DNA]</scope>
</reference>
<evidence type="ECO:0000313" key="2">
    <source>
        <dbReference type="Proteomes" id="UP000040576"/>
    </source>
</evidence>
<gene>
    <name evidence="1" type="ORF">BT1A1_2860</name>
</gene>
<dbReference type="EMBL" id="CCRF01000081">
    <property type="protein sequence ID" value="CEE02651.1"/>
    <property type="molecule type" value="Genomic_DNA"/>
</dbReference>
<dbReference type="Proteomes" id="UP000040576">
    <property type="component" value="Unassembled WGS sequence"/>
</dbReference>
<protein>
    <submittedName>
        <fullName evidence="1">Uncharacterized protein</fullName>
    </submittedName>
</protein>
<dbReference type="AlphaFoldDB" id="A0A090IX21"/>
<proteinExistence type="predicted"/>
<sequence>MKCSVCKHEMYYRFIDDAYYCPSCDLWFEGNNAETDYHEKQLNPNAEEDYALVLDFQAKDQNLIAFKEYMNKLNSQLEQDGYNILKYMVETGQDGGITSYKPYHMELMIHSNHAQKEAFNNYMDELFERFLITKGIILNHYSLKELNTVPV</sequence>
<name>A0A090IX21_9BACI</name>